<keyword evidence="4" id="KW-0904">Protein phosphatase</keyword>
<keyword evidence="3" id="KW-0378">Hydrolase</keyword>
<evidence type="ECO:0000256" key="1">
    <source>
        <dbReference type="ARBA" id="ARBA00008601"/>
    </source>
</evidence>
<dbReference type="STRING" id="796604.A0A2X0LVY5"/>
<dbReference type="GO" id="GO:0005634">
    <property type="term" value="C:nucleus"/>
    <property type="evidence" value="ECO:0007669"/>
    <property type="project" value="TreeGrafter"/>
</dbReference>
<evidence type="ECO:0000313" key="9">
    <source>
        <dbReference type="Proteomes" id="UP000249464"/>
    </source>
</evidence>
<evidence type="ECO:0000313" key="8">
    <source>
        <dbReference type="EMBL" id="SGY22574.1"/>
    </source>
</evidence>
<feature type="compositionally biased region" description="Polar residues" evidence="5">
    <location>
        <begin position="382"/>
        <end position="391"/>
    </location>
</feature>
<organism evidence="8 9">
    <name type="scientific">Microbotryum silenes-dioicae</name>
    <dbReference type="NCBI Taxonomy" id="796604"/>
    <lineage>
        <taxon>Eukaryota</taxon>
        <taxon>Fungi</taxon>
        <taxon>Dikarya</taxon>
        <taxon>Basidiomycota</taxon>
        <taxon>Pucciniomycotina</taxon>
        <taxon>Microbotryomycetes</taxon>
        <taxon>Microbotryales</taxon>
        <taxon>Microbotryaceae</taxon>
        <taxon>Microbotryum</taxon>
    </lineage>
</organism>
<dbReference type="PANTHER" id="PTHR45848:SF4">
    <property type="entry name" value="DUAL SPECIFICITY PROTEIN PHOSPHATASE 12"/>
    <property type="match status" value="1"/>
</dbReference>
<dbReference type="GO" id="GO:0008138">
    <property type="term" value="F:protein tyrosine/serine/threonine phosphatase activity"/>
    <property type="evidence" value="ECO:0007669"/>
    <property type="project" value="TreeGrafter"/>
</dbReference>
<proteinExistence type="inferred from homology"/>
<dbReference type="GO" id="GO:0004725">
    <property type="term" value="F:protein tyrosine phosphatase activity"/>
    <property type="evidence" value="ECO:0007669"/>
    <property type="project" value="UniProtKB-EC"/>
</dbReference>
<dbReference type="Gene3D" id="3.90.190.10">
    <property type="entry name" value="Protein tyrosine phosphatase superfamily"/>
    <property type="match status" value="1"/>
</dbReference>
<evidence type="ECO:0000256" key="5">
    <source>
        <dbReference type="SAM" id="MobiDB-lite"/>
    </source>
</evidence>
<dbReference type="EC" id="3.1.3.48" evidence="2"/>
<dbReference type="InterPro" id="IPR000387">
    <property type="entry name" value="Tyr_Pase_dom"/>
</dbReference>
<dbReference type="InterPro" id="IPR000340">
    <property type="entry name" value="Dual-sp_phosphatase_cat-dom"/>
</dbReference>
<dbReference type="InterPro" id="IPR029021">
    <property type="entry name" value="Prot-tyrosine_phosphatase-like"/>
</dbReference>
<dbReference type="EMBL" id="FQNC01000019">
    <property type="protein sequence ID" value="SGY22574.1"/>
    <property type="molecule type" value="Genomic_DNA"/>
</dbReference>
<feature type="compositionally biased region" description="Basic and acidic residues" evidence="5">
    <location>
        <begin position="256"/>
        <end position="269"/>
    </location>
</feature>
<dbReference type="PANTHER" id="PTHR45848">
    <property type="entry name" value="DUAL SPECIFICITY PROTEIN PHOSPHATASE 12 FAMILY MEMBER"/>
    <property type="match status" value="1"/>
</dbReference>
<protein>
    <recommendedName>
        <fullName evidence="2">protein-tyrosine-phosphatase</fullName>
        <ecNumber evidence="2">3.1.3.48</ecNumber>
    </recommendedName>
</protein>
<feature type="compositionally biased region" description="Low complexity" evidence="5">
    <location>
        <begin position="450"/>
        <end position="467"/>
    </location>
</feature>
<reference evidence="8 9" key="1">
    <citation type="submission" date="2016-11" db="EMBL/GenBank/DDBJ databases">
        <authorList>
            <person name="Jaros S."/>
            <person name="Januszkiewicz K."/>
            <person name="Wedrychowicz H."/>
        </authorList>
    </citation>
    <scope>NUCLEOTIDE SEQUENCE [LARGE SCALE GENOMIC DNA]</scope>
</reference>
<evidence type="ECO:0000256" key="3">
    <source>
        <dbReference type="ARBA" id="ARBA00022801"/>
    </source>
</evidence>
<dbReference type="Pfam" id="PF00782">
    <property type="entry name" value="DSPc"/>
    <property type="match status" value="1"/>
</dbReference>
<feature type="compositionally biased region" description="Basic and acidic residues" evidence="5">
    <location>
        <begin position="363"/>
        <end position="377"/>
    </location>
</feature>
<feature type="compositionally biased region" description="Polar residues" evidence="5">
    <location>
        <begin position="227"/>
        <end position="244"/>
    </location>
</feature>
<gene>
    <name evidence="8" type="primary">BQ5605_C019g08820</name>
    <name evidence="8" type="ORF">BQ5605_C019G08820</name>
</gene>
<feature type="region of interest" description="Disordered" evidence="5">
    <location>
        <begin position="363"/>
        <end position="398"/>
    </location>
</feature>
<name>A0A2X0LVY5_9BASI</name>
<comment type="similarity">
    <text evidence="1">Belongs to the protein-tyrosine phosphatase family. Non-receptor class dual specificity subfamily.</text>
</comment>
<dbReference type="InterPro" id="IPR016130">
    <property type="entry name" value="Tyr_Pase_AS"/>
</dbReference>
<dbReference type="PROSITE" id="PS50054">
    <property type="entry name" value="TYR_PHOSPHATASE_DUAL"/>
    <property type="match status" value="1"/>
</dbReference>
<dbReference type="InterPro" id="IPR020422">
    <property type="entry name" value="TYR_PHOSPHATASE_DUAL_dom"/>
</dbReference>
<feature type="domain" description="Tyrosine-protein phosphatase" evidence="6">
    <location>
        <begin position="5"/>
        <end position="145"/>
    </location>
</feature>
<feature type="compositionally biased region" description="Low complexity" evidence="5">
    <location>
        <begin position="197"/>
        <end position="207"/>
    </location>
</feature>
<feature type="region of interest" description="Disordered" evidence="5">
    <location>
        <begin position="227"/>
        <end position="269"/>
    </location>
</feature>
<feature type="region of interest" description="Disordered" evidence="5">
    <location>
        <begin position="421"/>
        <end position="468"/>
    </location>
</feature>
<evidence type="ECO:0000256" key="2">
    <source>
        <dbReference type="ARBA" id="ARBA00013064"/>
    </source>
</evidence>
<dbReference type="PROSITE" id="PS50056">
    <property type="entry name" value="TYR_PHOSPHATASE_2"/>
    <property type="match status" value="1"/>
</dbReference>
<feature type="region of interest" description="Disordered" evidence="5">
    <location>
        <begin position="185"/>
        <end position="211"/>
    </location>
</feature>
<dbReference type="CDD" id="cd14498">
    <property type="entry name" value="DSP"/>
    <property type="match status" value="1"/>
</dbReference>
<dbReference type="SUPFAM" id="SSF52799">
    <property type="entry name" value="(Phosphotyrosine protein) phosphatases II"/>
    <property type="match status" value="1"/>
</dbReference>
<dbReference type="AlphaFoldDB" id="A0A2X0LVY5"/>
<dbReference type="SMART" id="SM00195">
    <property type="entry name" value="DSPc"/>
    <property type="match status" value="1"/>
</dbReference>
<evidence type="ECO:0000259" key="7">
    <source>
        <dbReference type="PROSITE" id="PS50056"/>
    </source>
</evidence>
<evidence type="ECO:0000259" key="6">
    <source>
        <dbReference type="PROSITE" id="PS50054"/>
    </source>
</evidence>
<evidence type="ECO:0000256" key="4">
    <source>
        <dbReference type="ARBA" id="ARBA00022912"/>
    </source>
</evidence>
<feature type="domain" description="Tyrosine specific protein phosphatases" evidence="7">
    <location>
        <begin position="66"/>
        <end position="123"/>
    </location>
</feature>
<sequence length="558" mass="60954">MADAHMHQVMSNLWIGDYFASQDANLLEKHKIKLVVAAMRQPYDPLPGTTLHRVPVDDTASANIIEHFVPVSRAIASARLKSHAVLVHCQAGVSRSSALVAAYLMKEMDLTVEQALARVRKARAQIEPSDFFMLQLELFERCDCEWNPVKYAEERRFLMSFAQNEIMGGVSPSIVLAYYPSPTPSPIPSPKGSAQGTPLTMTPMPTTAEPSASDAYKFVGASPPVESSTSTSLSDRLGATTTPTHAPVARKRLTLRKAERETERQSAEMRKIPSIEKIGNKQEVVISGRRIRCKMCRFVPSAFLITFVIHGRVLIQMGLSLAWSIRRELAAREHVLAHEPGKGQQAFAPHRRDMAAHRMEMEARRRDEMDKEERERAIPNLETDTNIGTSVDKTEKSPATALAGLRISRPLPGLGARAVVQRPTVSRPRPPSAPESTVDGSTTSLTPMPESGEAPESSHSASASDAAKASEAEVKAREIFDSPILPSHLCSSYFTEPLSWMSPMLESGALGGKIVCPNAKCGAKLGSFDWAGAQCSCGTWICPGFALNVSRVDEIAEY</sequence>
<feature type="compositionally biased region" description="Polar residues" evidence="5">
    <location>
        <begin position="434"/>
        <end position="446"/>
    </location>
</feature>
<keyword evidence="9" id="KW-1185">Reference proteome</keyword>
<dbReference type="Proteomes" id="UP000249464">
    <property type="component" value="Unassembled WGS sequence"/>
</dbReference>
<accession>A0A2X0LVY5</accession>
<dbReference type="PROSITE" id="PS00383">
    <property type="entry name" value="TYR_PHOSPHATASE_1"/>
    <property type="match status" value="1"/>
</dbReference>